<dbReference type="NCBIfam" id="NF005853">
    <property type="entry name" value="PRK07774.1"/>
    <property type="match status" value="1"/>
</dbReference>
<evidence type="ECO:0000313" key="3">
    <source>
        <dbReference type="Proteomes" id="UP001240447"/>
    </source>
</evidence>
<dbReference type="Pfam" id="PF13561">
    <property type="entry name" value="adh_short_C2"/>
    <property type="match status" value="1"/>
</dbReference>
<protein>
    <submittedName>
        <fullName evidence="2">NAD(P)-dependent dehydrogenase (Short-subunit alcohol dehydrogenase family)</fullName>
    </submittedName>
</protein>
<dbReference type="InterPro" id="IPR036291">
    <property type="entry name" value="NAD(P)-bd_dom_sf"/>
</dbReference>
<name>A0ABT9NKB2_9ACTN</name>
<gene>
    <name evidence="2" type="ORF">J2S59_000473</name>
</gene>
<reference evidence="2 3" key="1">
    <citation type="submission" date="2023-07" db="EMBL/GenBank/DDBJ databases">
        <title>Sequencing the genomes of 1000 actinobacteria strains.</title>
        <authorList>
            <person name="Klenk H.-P."/>
        </authorList>
    </citation>
    <scope>NUCLEOTIDE SEQUENCE [LARGE SCALE GENOMIC DNA]</scope>
    <source>
        <strain evidence="2 3">GD13</strain>
    </source>
</reference>
<keyword evidence="3" id="KW-1185">Reference proteome</keyword>
<dbReference type="PRINTS" id="PR00080">
    <property type="entry name" value="SDRFAMILY"/>
</dbReference>
<comment type="caution">
    <text evidence="2">The sequence shown here is derived from an EMBL/GenBank/DDBJ whole genome shotgun (WGS) entry which is preliminary data.</text>
</comment>
<dbReference type="PRINTS" id="PR00081">
    <property type="entry name" value="GDHRDH"/>
</dbReference>
<dbReference type="InterPro" id="IPR002347">
    <property type="entry name" value="SDR_fam"/>
</dbReference>
<proteinExistence type="inferred from homology"/>
<dbReference type="PANTHER" id="PTHR42760">
    <property type="entry name" value="SHORT-CHAIN DEHYDROGENASES/REDUCTASES FAMILY MEMBER"/>
    <property type="match status" value="1"/>
</dbReference>
<comment type="similarity">
    <text evidence="1">Belongs to the short-chain dehydrogenases/reductases (SDR) family.</text>
</comment>
<organism evidence="2 3">
    <name type="scientific">Nocardioides massiliensis</name>
    <dbReference type="NCBI Taxonomy" id="1325935"/>
    <lineage>
        <taxon>Bacteria</taxon>
        <taxon>Bacillati</taxon>
        <taxon>Actinomycetota</taxon>
        <taxon>Actinomycetes</taxon>
        <taxon>Propionibacteriales</taxon>
        <taxon>Nocardioidaceae</taxon>
        <taxon>Nocardioides</taxon>
    </lineage>
</organism>
<dbReference type="Proteomes" id="UP001240447">
    <property type="component" value="Unassembled WGS sequence"/>
</dbReference>
<dbReference type="EMBL" id="JAUSQM010000001">
    <property type="protein sequence ID" value="MDP9820664.1"/>
    <property type="molecule type" value="Genomic_DNA"/>
</dbReference>
<dbReference type="NCBIfam" id="NF005559">
    <property type="entry name" value="PRK07231.1"/>
    <property type="match status" value="1"/>
</dbReference>
<dbReference type="PANTHER" id="PTHR42760:SF40">
    <property type="entry name" value="3-OXOACYL-[ACYL-CARRIER-PROTEIN] REDUCTASE, CHLOROPLASTIC"/>
    <property type="match status" value="1"/>
</dbReference>
<evidence type="ECO:0000313" key="2">
    <source>
        <dbReference type="EMBL" id="MDP9820664.1"/>
    </source>
</evidence>
<dbReference type="Gene3D" id="3.40.50.720">
    <property type="entry name" value="NAD(P)-binding Rossmann-like Domain"/>
    <property type="match status" value="1"/>
</dbReference>
<dbReference type="RefSeq" id="WP_068122869.1">
    <property type="nucleotide sequence ID" value="NZ_CCXJ01000611.1"/>
</dbReference>
<sequence length="263" mass="27382">MVSTSSTDEGRSTGVGRLQDKVVIVTGAAQGIGEAYAKAIAKEGAAVVVADLNTDSGERVAKEIEADGGRAVFVRTDVSDQASAEAAAAAAVESFGGIDGLVNNAAIYGDMQFDLLISVDWDYYRRFMSVNMDGALVMTRAVYTHMQKRGGGSIVNQSSTAAYLYSGFYGLAKVGVNGLTQQLAHEVGGMGIRVNAIAPGPTDTAATRTQAGDASKELVKNLAIKRMGQVDDMVGACLFLLSDEAAWVTAQILAVDGGQVFRP</sequence>
<accession>A0ABT9NKB2</accession>
<dbReference type="SUPFAM" id="SSF51735">
    <property type="entry name" value="NAD(P)-binding Rossmann-fold domains"/>
    <property type="match status" value="1"/>
</dbReference>
<dbReference type="CDD" id="cd05233">
    <property type="entry name" value="SDR_c"/>
    <property type="match status" value="1"/>
</dbReference>
<evidence type="ECO:0000256" key="1">
    <source>
        <dbReference type="ARBA" id="ARBA00006484"/>
    </source>
</evidence>